<dbReference type="Pfam" id="PF08670">
    <property type="entry name" value="MEKHLA"/>
    <property type="match status" value="1"/>
</dbReference>
<dbReference type="EMBL" id="JADBEC010000002">
    <property type="protein sequence ID" value="MBE1507951.1"/>
    <property type="molecule type" value="Genomic_DNA"/>
</dbReference>
<name>A0ABR9IXT3_RHIVS</name>
<accession>A0ABR9IXT3</accession>
<dbReference type="RefSeq" id="WP_192731636.1">
    <property type="nucleotide sequence ID" value="NZ_BAAAVL010000002.1"/>
</dbReference>
<dbReference type="InterPro" id="IPR013978">
    <property type="entry name" value="MEKHLA"/>
</dbReference>
<evidence type="ECO:0000259" key="1">
    <source>
        <dbReference type="Pfam" id="PF08670"/>
    </source>
</evidence>
<proteinExistence type="predicted"/>
<feature type="domain" description="MEKHLA" evidence="1">
    <location>
        <begin position="14"/>
        <end position="150"/>
    </location>
</feature>
<dbReference type="Proteomes" id="UP000620262">
    <property type="component" value="Unassembled WGS sequence"/>
</dbReference>
<sequence length="155" mass="17422">MQLNGELNPNDPEFFELLTGSFRRLVGRDLLPRDRGPEWLYGDASFVVLAHNTAPNPVFVYANGAAQRRFGYSWSEFVKLQSRLSAGPSERSERQALLDAVARNGFMTGYRGLRVTKSGSRFWMEDGIVWQLRNAEGQDFGQAATFSQWAEVGPS</sequence>
<keyword evidence="3" id="KW-1185">Reference proteome</keyword>
<evidence type="ECO:0000313" key="2">
    <source>
        <dbReference type="EMBL" id="MBE1507951.1"/>
    </source>
</evidence>
<evidence type="ECO:0000313" key="3">
    <source>
        <dbReference type="Proteomes" id="UP000620262"/>
    </source>
</evidence>
<gene>
    <name evidence="2" type="ORF">H4W29_005196</name>
</gene>
<reference evidence="2 3" key="1">
    <citation type="submission" date="2020-10" db="EMBL/GenBank/DDBJ databases">
        <title>Sequencing the genomes of 1000 actinobacteria strains.</title>
        <authorList>
            <person name="Klenk H.-P."/>
        </authorList>
    </citation>
    <scope>NUCLEOTIDE SEQUENCE [LARGE SCALE GENOMIC DNA]</scope>
    <source>
        <strain evidence="2 3">DSM 7307</strain>
    </source>
</reference>
<protein>
    <submittedName>
        <fullName evidence="2">PAS domain-containing protein</fullName>
    </submittedName>
</protein>
<dbReference type="SUPFAM" id="SSF55785">
    <property type="entry name" value="PYP-like sensor domain (PAS domain)"/>
    <property type="match status" value="1"/>
</dbReference>
<dbReference type="Gene3D" id="3.30.450.20">
    <property type="entry name" value="PAS domain"/>
    <property type="match status" value="1"/>
</dbReference>
<organism evidence="2 3">
    <name type="scientific">Rhizobium viscosum</name>
    <name type="common">Arthrobacter viscosus</name>
    <dbReference type="NCBI Taxonomy" id="1673"/>
    <lineage>
        <taxon>Bacteria</taxon>
        <taxon>Pseudomonadati</taxon>
        <taxon>Pseudomonadota</taxon>
        <taxon>Alphaproteobacteria</taxon>
        <taxon>Hyphomicrobiales</taxon>
        <taxon>Rhizobiaceae</taxon>
        <taxon>Rhizobium/Agrobacterium group</taxon>
        <taxon>Rhizobium</taxon>
    </lineage>
</organism>
<comment type="caution">
    <text evidence="2">The sequence shown here is derived from an EMBL/GenBank/DDBJ whole genome shotgun (WGS) entry which is preliminary data.</text>
</comment>
<dbReference type="InterPro" id="IPR035965">
    <property type="entry name" value="PAS-like_dom_sf"/>
</dbReference>